<evidence type="ECO:0000256" key="2">
    <source>
        <dbReference type="PIRSR" id="PIRSR622684-1"/>
    </source>
</evidence>
<dbReference type="PRINTS" id="PR00704">
    <property type="entry name" value="CALPAIN"/>
</dbReference>
<gene>
    <name evidence="5" type="ORF">QE152_g25923</name>
</gene>
<keyword evidence="6" id="KW-1185">Reference proteome</keyword>
<dbReference type="Pfam" id="PF01067">
    <property type="entry name" value="Calpain_III"/>
    <property type="match status" value="1"/>
</dbReference>
<dbReference type="SUPFAM" id="SSF54001">
    <property type="entry name" value="Cysteine proteinases"/>
    <property type="match status" value="1"/>
</dbReference>
<keyword evidence="3" id="KW-0788">Thiol protease</keyword>
<evidence type="ECO:0000313" key="5">
    <source>
        <dbReference type="EMBL" id="KAK9710644.1"/>
    </source>
</evidence>
<dbReference type="Pfam" id="PF00648">
    <property type="entry name" value="Peptidase_C2"/>
    <property type="match status" value="1"/>
</dbReference>
<protein>
    <submittedName>
        <fullName evidence="5">Calpain large subunit, domain III</fullName>
    </submittedName>
</protein>
<dbReference type="PROSITE" id="PS50203">
    <property type="entry name" value="CALPAIN_CAT"/>
    <property type="match status" value="1"/>
</dbReference>
<comment type="similarity">
    <text evidence="1">Belongs to the peptidase C2 family.</text>
</comment>
<evidence type="ECO:0000313" key="6">
    <source>
        <dbReference type="Proteomes" id="UP001458880"/>
    </source>
</evidence>
<dbReference type="SUPFAM" id="SSF49758">
    <property type="entry name" value="Calpain large subunit, middle domain (domain III)"/>
    <property type="match status" value="1"/>
</dbReference>
<evidence type="ECO:0000259" key="4">
    <source>
        <dbReference type="PROSITE" id="PS50203"/>
    </source>
</evidence>
<dbReference type="Gene3D" id="2.60.120.380">
    <property type="match status" value="1"/>
</dbReference>
<organism evidence="5 6">
    <name type="scientific">Popillia japonica</name>
    <name type="common">Japanese beetle</name>
    <dbReference type="NCBI Taxonomy" id="7064"/>
    <lineage>
        <taxon>Eukaryota</taxon>
        <taxon>Metazoa</taxon>
        <taxon>Ecdysozoa</taxon>
        <taxon>Arthropoda</taxon>
        <taxon>Hexapoda</taxon>
        <taxon>Insecta</taxon>
        <taxon>Pterygota</taxon>
        <taxon>Neoptera</taxon>
        <taxon>Endopterygota</taxon>
        <taxon>Coleoptera</taxon>
        <taxon>Polyphaga</taxon>
        <taxon>Scarabaeiformia</taxon>
        <taxon>Scarabaeidae</taxon>
        <taxon>Rutelinae</taxon>
        <taxon>Popillia</taxon>
    </lineage>
</organism>
<dbReference type="SMART" id="SM00230">
    <property type="entry name" value="CysPc"/>
    <property type="match status" value="1"/>
</dbReference>
<dbReference type="SMART" id="SM00720">
    <property type="entry name" value="calpain_III"/>
    <property type="match status" value="1"/>
</dbReference>
<feature type="active site" evidence="2 3">
    <location>
        <position position="100"/>
    </location>
</feature>
<dbReference type="GO" id="GO:0004198">
    <property type="term" value="F:calcium-dependent cysteine-type endopeptidase activity"/>
    <property type="evidence" value="ECO:0007669"/>
    <property type="project" value="InterPro"/>
</dbReference>
<dbReference type="InterPro" id="IPR036213">
    <property type="entry name" value="Calpain_III_sf"/>
</dbReference>
<dbReference type="InterPro" id="IPR022683">
    <property type="entry name" value="Calpain_III"/>
</dbReference>
<dbReference type="GO" id="GO:0005737">
    <property type="term" value="C:cytoplasm"/>
    <property type="evidence" value="ECO:0007669"/>
    <property type="project" value="TreeGrafter"/>
</dbReference>
<feature type="active site" evidence="2 3">
    <location>
        <position position="278"/>
    </location>
</feature>
<reference evidence="5 6" key="1">
    <citation type="journal article" date="2024" name="BMC Genomics">
        <title>De novo assembly and annotation of Popillia japonica's genome with initial clues to its potential as an invasive pest.</title>
        <authorList>
            <person name="Cucini C."/>
            <person name="Boschi S."/>
            <person name="Funari R."/>
            <person name="Cardaioli E."/>
            <person name="Iannotti N."/>
            <person name="Marturano G."/>
            <person name="Paoli F."/>
            <person name="Bruttini M."/>
            <person name="Carapelli A."/>
            <person name="Frati F."/>
            <person name="Nardi F."/>
        </authorList>
    </citation>
    <scope>NUCLEOTIDE SEQUENCE [LARGE SCALE GENOMIC DNA]</scope>
    <source>
        <strain evidence="5">DMR45628</strain>
    </source>
</reference>
<evidence type="ECO:0000256" key="3">
    <source>
        <dbReference type="PROSITE-ProRule" id="PRU00239"/>
    </source>
</evidence>
<dbReference type="InterPro" id="IPR022682">
    <property type="entry name" value="Calpain_domain_III"/>
</dbReference>
<dbReference type="PANTHER" id="PTHR10183">
    <property type="entry name" value="CALPAIN"/>
    <property type="match status" value="1"/>
</dbReference>
<keyword evidence="3" id="KW-0645">Protease</keyword>
<dbReference type="CDD" id="cd00044">
    <property type="entry name" value="CysPc"/>
    <property type="match status" value="1"/>
</dbReference>
<dbReference type="InterPro" id="IPR001300">
    <property type="entry name" value="Peptidase_C2_calpain_cat"/>
</dbReference>
<dbReference type="PANTHER" id="PTHR10183:SF433">
    <property type="entry name" value="CALPAIN-A-RELATED"/>
    <property type="match status" value="1"/>
</dbReference>
<accession>A0AAW1JYH6</accession>
<sequence length="447" mass="51601">MNEKIKVAMSKKIFLLGELSGYRSSGVSQDFYALRDKHLKENTLYEDELFPADDSSVSYTPNMYGKIQWKRPKEICNNAKLFVDGHSRKDAIQGEQLGDCWVIAAIANLASHEELLHFVMPSDQDFDDKYAGIFHFRFWQYGKWVDVVIDDRLPYSIDYDNLFSMRCDENNEFWAPLLEKAYAKLHGSYEALNRGRCSDALQDFTGGITEIFRIDEIDTTNFYELMRASYEAGAMLSCSLRRKLMMGIYGEHAYGITSVKYVQKQGCSEKIPLIRLRNPWGTFEWKGDWCDRSKLWNSVSEEDKKALGYVKKNEGEFWMAYNHFEENCVRIEICHRSPLPVITNQISNSVRDWKISFFEGGWVKNCTAGGRLYLDSSPNVSFCKNPQYRITLSEPDKDNGKCTIIVGLLQKLRRQQRHLGVKNLGISFDVFRLAEGVETSAADIRQN</sequence>
<evidence type="ECO:0000256" key="1">
    <source>
        <dbReference type="ARBA" id="ARBA00007623"/>
    </source>
</evidence>
<dbReference type="EMBL" id="JASPKY010000290">
    <property type="protein sequence ID" value="KAK9710644.1"/>
    <property type="molecule type" value="Genomic_DNA"/>
</dbReference>
<keyword evidence="3" id="KW-0378">Hydrolase</keyword>
<name>A0AAW1JYH6_POPJA</name>
<feature type="domain" description="Calpain catalytic" evidence="4">
    <location>
        <begin position="44"/>
        <end position="337"/>
    </location>
</feature>
<dbReference type="Gene3D" id="3.90.70.10">
    <property type="entry name" value="Cysteine proteinases"/>
    <property type="match status" value="1"/>
</dbReference>
<proteinExistence type="inferred from homology"/>
<dbReference type="InterPro" id="IPR022684">
    <property type="entry name" value="Calpain_cysteine_protease"/>
</dbReference>
<dbReference type="GO" id="GO:0006508">
    <property type="term" value="P:proteolysis"/>
    <property type="evidence" value="ECO:0007669"/>
    <property type="project" value="UniProtKB-KW"/>
</dbReference>
<dbReference type="FunFam" id="3.90.70.10:FF:000114">
    <property type="entry name" value="Calpain a"/>
    <property type="match status" value="1"/>
</dbReference>
<dbReference type="AlphaFoldDB" id="A0AAW1JYH6"/>
<feature type="active site" evidence="2 3">
    <location>
        <position position="252"/>
    </location>
</feature>
<comment type="caution">
    <text evidence="5">The sequence shown here is derived from an EMBL/GenBank/DDBJ whole genome shotgun (WGS) entry which is preliminary data.</text>
</comment>
<dbReference type="Proteomes" id="UP001458880">
    <property type="component" value="Unassembled WGS sequence"/>
</dbReference>
<dbReference type="InterPro" id="IPR038765">
    <property type="entry name" value="Papain-like_cys_pep_sf"/>
</dbReference>